<evidence type="ECO:0000256" key="7">
    <source>
        <dbReference type="ARBA" id="ARBA00022801"/>
    </source>
</evidence>
<dbReference type="GO" id="GO:0003723">
    <property type="term" value="F:RNA binding"/>
    <property type="evidence" value="ECO:0007669"/>
    <property type="project" value="UniProtKB-UniRule"/>
</dbReference>
<comment type="catalytic activity">
    <reaction evidence="12">
        <text>ATP + H2O = ADP + phosphate + H(+)</text>
        <dbReference type="Rhea" id="RHEA:13065"/>
        <dbReference type="ChEBI" id="CHEBI:15377"/>
        <dbReference type="ChEBI" id="CHEBI:15378"/>
        <dbReference type="ChEBI" id="CHEBI:30616"/>
        <dbReference type="ChEBI" id="CHEBI:43474"/>
        <dbReference type="ChEBI" id="CHEBI:456216"/>
        <dbReference type="EC" id="3.6.4.13"/>
    </reaction>
</comment>
<dbReference type="InterPro" id="IPR011709">
    <property type="entry name" value="DEAD-box_helicase_OB_fold"/>
</dbReference>
<keyword evidence="9" id="KW-0067">ATP-binding</keyword>
<dbReference type="SUPFAM" id="SSF54928">
    <property type="entry name" value="RNA-binding domain, RBD"/>
    <property type="match status" value="1"/>
</dbReference>
<dbReference type="InterPro" id="IPR035979">
    <property type="entry name" value="RBD_domain_sf"/>
</dbReference>
<dbReference type="InterPro" id="IPR027417">
    <property type="entry name" value="P-loop_NTPase"/>
</dbReference>
<evidence type="ECO:0000313" key="19">
    <source>
        <dbReference type="EMBL" id="RCN44065.1"/>
    </source>
</evidence>
<dbReference type="Pfam" id="PF03467">
    <property type="entry name" value="Smg4_UPF3"/>
    <property type="match status" value="1"/>
</dbReference>
<evidence type="ECO:0000256" key="4">
    <source>
        <dbReference type="ARBA" id="ARBA00012552"/>
    </source>
</evidence>
<keyword evidence="20" id="KW-1185">Reference proteome</keyword>
<dbReference type="CDD" id="cd18791">
    <property type="entry name" value="SF2_C_RHA"/>
    <property type="match status" value="1"/>
</dbReference>
<feature type="domain" description="Helicase ATP-binding" evidence="17">
    <location>
        <begin position="318"/>
        <end position="484"/>
    </location>
</feature>
<evidence type="ECO:0000259" key="16">
    <source>
        <dbReference type="PROSITE" id="PS50137"/>
    </source>
</evidence>
<feature type="domain" description="DRBM" evidence="16">
    <location>
        <begin position="74"/>
        <end position="172"/>
    </location>
</feature>
<dbReference type="InterPro" id="IPR001650">
    <property type="entry name" value="Helicase_C-like"/>
</dbReference>
<dbReference type="PROSITE" id="PS51194">
    <property type="entry name" value="HELICASE_CTER"/>
    <property type="match status" value="1"/>
</dbReference>
<keyword evidence="8 19" id="KW-0347">Helicase</keyword>
<feature type="compositionally biased region" description="Gly residues" evidence="15">
    <location>
        <begin position="1164"/>
        <end position="1228"/>
    </location>
</feature>
<dbReference type="PANTHER" id="PTHR18934:SF119">
    <property type="entry name" value="ATP-DEPENDENT RNA HELICASE A"/>
    <property type="match status" value="1"/>
</dbReference>
<feature type="compositionally biased region" description="Gly residues" evidence="15">
    <location>
        <begin position="1090"/>
        <end position="1102"/>
    </location>
</feature>
<dbReference type="OrthoDB" id="5600252at2759"/>
<evidence type="ECO:0000256" key="8">
    <source>
        <dbReference type="ARBA" id="ARBA00022806"/>
    </source>
</evidence>
<sequence length="1411" mass="155697">MLFLLKCLNKQKGKTVDFSYSYRTRIGSKGNAVPWSRGPQTAHDAYVTQKAEEIAQSESVDLKAEIHGGWTMENSKQALNEFLQKMRQPNIGYNTHLKEANNCRTYVAEASIFVPQLRRRRFFYDSQALDAHFSDIFKFLVLVSEISGRGQGSSKKVAEAGCSMGIVRQLFHLGILAEFKGERKKTTAATLPEIPVNIPDELAERVRAFVVNAGVEPITVGPEDKATSESPKSLLTNCKLEEFPESQVMPPGNISWAPPMQNWNAWRASNIDEPPLAFMSLPEISAKLKEMENSKPNNASMTKTREELPVSQFKDEILRTVRENPVTLIKGETGCGKSTQVVQYLQQSFVQSNRGAEFNAFVSQPRRISAISLAERVAAEMGEELGESVGYGVRFDGVSPRPYGAILFCTVGVLLRKMESGLRGISHIIIDEIHERDVNTDFILIVLKEMLREYRDLRVILMSATIDTRMFIDFFGGCPVIEMHGRTFPVQHFFLEDVIQMLKYMPPAPEKKRKEDADVEVEEKDRNLNILTGDVNPNLQKAMANISEKEIPLGVIEAILTDIATRGEPGSVLVFLPGWNEIMLVMNFLNSHAEFSKSSKYVILALHSQLTGAEQRKVFDHYGDNMRKIILATNIAETSITIDDVVFVIDSCKAKERMYTSNNNMVHFATVWASRTNLAQRRGRAGRVRPGFAFHLCSKARFDALDEHRTAEILRTPLHEIALTIKLLRLGSVGDFLGKALEPPPYDMVVESEAVLQNMGALDKHLELTDLGRILARLPIEPILGKTIVLGVTLGVGTLMCEIAASSSFSSPFVPRERTHTRLNSAQRSYAGNRWSDHIALIAVNQAFQHATEMGTNAELSLCNRVSLSQTILKMSAGAKYQLIDVLTNQCGFAGELFMDGSSAPECDYDLLLSLLITAYYPNICYYRGKRKVYTLEQASALVSKSSVLTPFQGDNFELPSPLIVFSEKVRTRVIACKQLSVISGVQLLMFGCRKVECIGEDLVRLDDMITLKMNVGVAAAIVALRPCIEALLVRSCINPESLMTATEQDRELCTLLRELSSTEFYAPAGPMKDALLTDAALVQPITAGRGRGGPRFGGGGPRGDRGGPRGGRGWRGGSLGGPGFSGGPNHGESGGGSLFQRATVKMEPGANFNDSSSDMDYAAGGGDHAENGGGWRSGRGGRGGGDHWGGGGASWQGSNGYGGRRRGGGNWNGGGAGQWNGGGGGGPMRNSGWRAQVHMCAAEKEKSGTPKGTKVVLRRLPRDMTEAELMAKLGQIPPSIYTYFVPADKEMEPFAYSRCYFTFVKNSEVLEFSRKWNGYRFVDSNGNHSVAMVELTANDRIPRKPRSDVAKDPKCGTIENEIEYKQFMHDLEVEYEMARLSMDEQLLHAQQLRLDAKGECFFATGVKIFW</sequence>
<keyword evidence="5" id="KW-0963">Cytoplasm</keyword>
<dbReference type="GO" id="GO:0000184">
    <property type="term" value="P:nuclear-transcribed mRNA catabolic process, nonsense-mediated decay"/>
    <property type="evidence" value="ECO:0007669"/>
    <property type="project" value="UniProtKB-KW"/>
</dbReference>
<gene>
    <name evidence="19" type="ORF">ANCCAN_09928</name>
</gene>
<feature type="compositionally biased region" description="Gly residues" evidence="15">
    <location>
        <begin position="1109"/>
        <end position="1138"/>
    </location>
</feature>
<comment type="similarity">
    <text evidence="13">Belongs to the DExH box helicase family.</text>
</comment>
<keyword evidence="11" id="KW-0866">Nonsense-mediated mRNA decay</keyword>
<dbReference type="PROSITE" id="PS51192">
    <property type="entry name" value="HELICASE_ATP_BIND_1"/>
    <property type="match status" value="1"/>
</dbReference>
<evidence type="ECO:0000256" key="12">
    <source>
        <dbReference type="ARBA" id="ARBA00047984"/>
    </source>
</evidence>
<dbReference type="GO" id="GO:0050684">
    <property type="term" value="P:regulation of mRNA processing"/>
    <property type="evidence" value="ECO:0007669"/>
    <property type="project" value="TreeGrafter"/>
</dbReference>
<dbReference type="PROSITE" id="PS50137">
    <property type="entry name" value="DS_RBD"/>
    <property type="match status" value="1"/>
</dbReference>
<evidence type="ECO:0000259" key="18">
    <source>
        <dbReference type="PROSITE" id="PS51194"/>
    </source>
</evidence>
<evidence type="ECO:0000256" key="14">
    <source>
        <dbReference type="PROSITE-ProRule" id="PRU00266"/>
    </source>
</evidence>
<dbReference type="EMBL" id="JOJR01000139">
    <property type="protein sequence ID" value="RCN44065.1"/>
    <property type="molecule type" value="Genomic_DNA"/>
</dbReference>
<dbReference type="InterPro" id="IPR014720">
    <property type="entry name" value="dsRBD_dom"/>
</dbReference>
<dbReference type="GO" id="GO:0045944">
    <property type="term" value="P:positive regulation of transcription by RNA polymerase II"/>
    <property type="evidence" value="ECO:0007669"/>
    <property type="project" value="TreeGrafter"/>
</dbReference>
<dbReference type="InterPro" id="IPR048333">
    <property type="entry name" value="HA2_WH"/>
</dbReference>
<dbReference type="SUPFAM" id="SSF52540">
    <property type="entry name" value="P-loop containing nucleoside triphosphate hydrolases"/>
    <property type="match status" value="1"/>
</dbReference>
<dbReference type="InterPro" id="IPR011545">
    <property type="entry name" value="DEAD/DEAH_box_helicase_dom"/>
</dbReference>
<dbReference type="GO" id="GO:0043138">
    <property type="term" value="F:3'-5' DNA helicase activity"/>
    <property type="evidence" value="ECO:0007669"/>
    <property type="project" value="TreeGrafter"/>
</dbReference>
<evidence type="ECO:0000259" key="17">
    <source>
        <dbReference type="PROSITE" id="PS51192"/>
    </source>
</evidence>
<dbReference type="EC" id="3.6.4.13" evidence="4"/>
<dbReference type="SMART" id="SM00490">
    <property type="entry name" value="HELICc"/>
    <property type="match status" value="1"/>
</dbReference>
<evidence type="ECO:0000256" key="13">
    <source>
        <dbReference type="ARBA" id="ARBA00060772"/>
    </source>
</evidence>
<dbReference type="GO" id="GO:0005730">
    <property type="term" value="C:nucleolus"/>
    <property type="evidence" value="ECO:0007669"/>
    <property type="project" value="TreeGrafter"/>
</dbReference>
<evidence type="ECO:0000256" key="6">
    <source>
        <dbReference type="ARBA" id="ARBA00022741"/>
    </source>
</evidence>
<dbReference type="FunFam" id="3.40.50.300:FF:000526">
    <property type="entry name" value="DExH-box ATP-dependent RNA helicase DExH3"/>
    <property type="match status" value="1"/>
</dbReference>
<dbReference type="Gene3D" id="3.30.160.20">
    <property type="match status" value="1"/>
</dbReference>
<evidence type="ECO:0000256" key="5">
    <source>
        <dbReference type="ARBA" id="ARBA00022490"/>
    </source>
</evidence>
<dbReference type="Pfam" id="PF00270">
    <property type="entry name" value="DEAD"/>
    <property type="match status" value="1"/>
</dbReference>
<proteinExistence type="inferred from homology"/>
<reference evidence="19 20" key="1">
    <citation type="submission" date="2014-10" db="EMBL/GenBank/DDBJ databases">
        <title>Draft genome of the hookworm Ancylostoma caninum.</title>
        <authorList>
            <person name="Mitreva M."/>
        </authorList>
    </citation>
    <scope>NUCLEOTIDE SEQUENCE [LARGE SCALE GENOMIC DNA]</scope>
    <source>
        <strain evidence="19 20">Baltimore</strain>
    </source>
</reference>
<dbReference type="Pfam" id="PF04408">
    <property type="entry name" value="WHD_HA2"/>
    <property type="match status" value="1"/>
</dbReference>
<evidence type="ECO:0000256" key="15">
    <source>
        <dbReference type="SAM" id="MobiDB-lite"/>
    </source>
</evidence>
<comment type="caution">
    <text evidence="19">The sequence shown here is derived from an EMBL/GenBank/DDBJ whole genome shotgun (WGS) entry which is preliminary data.</text>
</comment>
<evidence type="ECO:0000256" key="2">
    <source>
        <dbReference type="ARBA" id="ARBA00005991"/>
    </source>
</evidence>
<keyword evidence="7" id="KW-0378">Hydrolase</keyword>
<evidence type="ECO:0000256" key="11">
    <source>
        <dbReference type="ARBA" id="ARBA00023161"/>
    </source>
</evidence>
<dbReference type="InterPro" id="IPR002464">
    <property type="entry name" value="DNA/RNA_helicase_DEAH_CS"/>
</dbReference>
<dbReference type="InterPro" id="IPR014001">
    <property type="entry name" value="Helicase_ATP-bd"/>
</dbReference>
<evidence type="ECO:0000256" key="3">
    <source>
        <dbReference type="ARBA" id="ARBA00008792"/>
    </source>
</evidence>
<comment type="subcellular location">
    <subcellularLocation>
        <location evidence="1">Cytoplasm</location>
    </subcellularLocation>
</comment>
<keyword evidence="10 14" id="KW-0694">RNA-binding</keyword>
<dbReference type="Proteomes" id="UP000252519">
    <property type="component" value="Unassembled WGS sequence"/>
</dbReference>
<dbReference type="InterPro" id="IPR007502">
    <property type="entry name" value="Helicase-assoc_dom"/>
</dbReference>
<dbReference type="SMART" id="SM00847">
    <property type="entry name" value="HA2"/>
    <property type="match status" value="1"/>
</dbReference>
<dbReference type="Pfam" id="PF00271">
    <property type="entry name" value="Helicase_C"/>
    <property type="match status" value="1"/>
</dbReference>
<dbReference type="Gene3D" id="3.40.50.300">
    <property type="entry name" value="P-loop containing nucleotide triphosphate hydrolases"/>
    <property type="match status" value="2"/>
</dbReference>
<dbReference type="Pfam" id="PF07717">
    <property type="entry name" value="OB_NTP_bind"/>
    <property type="match status" value="1"/>
</dbReference>
<dbReference type="GO" id="GO:0016887">
    <property type="term" value="F:ATP hydrolysis activity"/>
    <property type="evidence" value="ECO:0007669"/>
    <property type="project" value="TreeGrafter"/>
</dbReference>
<dbReference type="FunFam" id="3.40.50.300:FF:000375">
    <property type="entry name" value="Putative ATP-dependent RNA helicase DHX30"/>
    <property type="match status" value="1"/>
</dbReference>
<name>A0A368GM65_ANCCA</name>
<dbReference type="GO" id="GO:0005524">
    <property type="term" value="F:ATP binding"/>
    <property type="evidence" value="ECO:0007669"/>
    <property type="project" value="UniProtKB-KW"/>
</dbReference>
<dbReference type="InterPro" id="IPR012677">
    <property type="entry name" value="Nucleotide-bd_a/b_plait_sf"/>
</dbReference>
<dbReference type="Gene3D" id="3.30.70.330">
    <property type="match status" value="1"/>
</dbReference>
<dbReference type="Gene3D" id="1.20.120.1080">
    <property type="match status" value="1"/>
</dbReference>
<dbReference type="GO" id="GO:0005737">
    <property type="term" value="C:cytoplasm"/>
    <property type="evidence" value="ECO:0007669"/>
    <property type="project" value="UniProtKB-SubCell"/>
</dbReference>
<accession>A0A368GM65</accession>
<comment type="similarity">
    <text evidence="2">Belongs to the RENT3 family.</text>
</comment>
<evidence type="ECO:0000256" key="10">
    <source>
        <dbReference type="ARBA" id="ARBA00022884"/>
    </source>
</evidence>
<feature type="domain" description="Helicase C-terminal" evidence="18">
    <location>
        <begin position="538"/>
        <end position="729"/>
    </location>
</feature>
<comment type="similarity">
    <text evidence="3">Belongs to the DEAD box helicase family. DEAH subfamily.</text>
</comment>
<evidence type="ECO:0000256" key="1">
    <source>
        <dbReference type="ARBA" id="ARBA00004496"/>
    </source>
</evidence>
<dbReference type="SUPFAM" id="SSF54768">
    <property type="entry name" value="dsRNA-binding domain-like"/>
    <property type="match status" value="1"/>
</dbReference>
<dbReference type="InterPro" id="IPR005120">
    <property type="entry name" value="UPF3_dom"/>
</dbReference>
<dbReference type="CDD" id="cd12455">
    <property type="entry name" value="RRM_like_Smg4_UPF3"/>
    <property type="match status" value="1"/>
</dbReference>
<keyword evidence="6" id="KW-0547">Nucleotide-binding</keyword>
<dbReference type="GO" id="GO:0003724">
    <property type="term" value="F:RNA helicase activity"/>
    <property type="evidence" value="ECO:0007669"/>
    <property type="project" value="UniProtKB-EC"/>
</dbReference>
<dbReference type="STRING" id="29170.A0A368GM65"/>
<evidence type="ECO:0000256" key="9">
    <source>
        <dbReference type="ARBA" id="ARBA00022840"/>
    </source>
</evidence>
<dbReference type="SMART" id="SM00487">
    <property type="entry name" value="DEXDc"/>
    <property type="match status" value="1"/>
</dbReference>
<evidence type="ECO:0000313" key="20">
    <source>
        <dbReference type="Proteomes" id="UP000252519"/>
    </source>
</evidence>
<organism evidence="19 20">
    <name type="scientific">Ancylostoma caninum</name>
    <name type="common">Dog hookworm</name>
    <dbReference type="NCBI Taxonomy" id="29170"/>
    <lineage>
        <taxon>Eukaryota</taxon>
        <taxon>Metazoa</taxon>
        <taxon>Ecdysozoa</taxon>
        <taxon>Nematoda</taxon>
        <taxon>Chromadorea</taxon>
        <taxon>Rhabditida</taxon>
        <taxon>Rhabditina</taxon>
        <taxon>Rhabditomorpha</taxon>
        <taxon>Strongyloidea</taxon>
        <taxon>Ancylostomatidae</taxon>
        <taxon>Ancylostomatinae</taxon>
        <taxon>Ancylostoma</taxon>
    </lineage>
</organism>
<dbReference type="GO" id="GO:1990904">
    <property type="term" value="C:ribonucleoprotein complex"/>
    <property type="evidence" value="ECO:0007669"/>
    <property type="project" value="TreeGrafter"/>
</dbReference>
<dbReference type="PROSITE" id="PS00690">
    <property type="entry name" value="DEAH_ATP_HELICASE"/>
    <property type="match status" value="1"/>
</dbReference>
<feature type="region of interest" description="Disordered" evidence="15">
    <location>
        <begin position="1088"/>
        <end position="1233"/>
    </location>
</feature>
<protein>
    <recommendedName>
        <fullName evidence="4">RNA helicase</fullName>
        <ecNumber evidence="4">3.6.4.13</ecNumber>
    </recommendedName>
</protein>
<dbReference type="PANTHER" id="PTHR18934">
    <property type="entry name" value="ATP-DEPENDENT RNA HELICASE"/>
    <property type="match status" value="1"/>
</dbReference>